<evidence type="ECO:0000256" key="1">
    <source>
        <dbReference type="ARBA" id="ARBA00004167"/>
    </source>
</evidence>
<dbReference type="Proteomes" id="UP000706151">
    <property type="component" value="Unassembled WGS sequence"/>
</dbReference>
<evidence type="ECO:0000256" key="3">
    <source>
        <dbReference type="ARBA" id="ARBA00022676"/>
    </source>
</evidence>
<evidence type="ECO:0000256" key="4">
    <source>
        <dbReference type="ARBA" id="ARBA00022679"/>
    </source>
</evidence>
<gene>
    <name evidence="9" type="ORF">IPK02_14160</name>
</gene>
<keyword evidence="4" id="KW-0808">Transferase</keyword>
<evidence type="ECO:0000313" key="9">
    <source>
        <dbReference type="EMBL" id="MBK7954998.1"/>
    </source>
</evidence>
<dbReference type="InterPro" id="IPR038578">
    <property type="entry name" value="GT29-like_sf"/>
</dbReference>
<dbReference type="InterPro" id="IPR001675">
    <property type="entry name" value="Glyco_trans_29"/>
</dbReference>
<organism evidence="9 10">
    <name type="scientific">Candidatus Accumulibacter affinis</name>
    <dbReference type="NCBI Taxonomy" id="2954384"/>
    <lineage>
        <taxon>Bacteria</taxon>
        <taxon>Pseudomonadati</taxon>
        <taxon>Pseudomonadota</taxon>
        <taxon>Betaproteobacteria</taxon>
        <taxon>Candidatus Accumulibacter</taxon>
    </lineage>
</organism>
<keyword evidence="6" id="KW-1133">Transmembrane helix</keyword>
<evidence type="ECO:0000256" key="5">
    <source>
        <dbReference type="ARBA" id="ARBA00022692"/>
    </source>
</evidence>
<keyword evidence="8" id="KW-0325">Glycoprotein</keyword>
<dbReference type="GO" id="GO:0016020">
    <property type="term" value="C:membrane"/>
    <property type="evidence" value="ECO:0007669"/>
    <property type="project" value="UniProtKB-SubCell"/>
</dbReference>
<evidence type="ECO:0000313" key="10">
    <source>
        <dbReference type="Proteomes" id="UP000706151"/>
    </source>
</evidence>
<evidence type="ECO:0000256" key="2">
    <source>
        <dbReference type="ARBA" id="ARBA00004308"/>
    </source>
</evidence>
<evidence type="ECO:0000256" key="8">
    <source>
        <dbReference type="ARBA" id="ARBA00023180"/>
    </source>
</evidence>
<sequence length="205" mass="22271">MQGVWRAKFADWLLQRGASGICVVGNAGSLIGSALGGAIDRHGVVVRFNQFSGGSASLADIGARVDVWVTSPGFAGPVPPDVQWVVVSGPEMAFRLQDWSRFEASRRWGAKVLTVPLLPWSELVRKLDAPPSAGLLFLAWARSLLGSWLPICAVGFGNAMDEGISYHHADPHRQPGRRHNWAAERRVLCAWQVEGLRFGCFSLLA</sequence>
<dbReference type="EMBL" id="JADJOT010000009">
    <property type="protein sequence ID" value="MBK7954998.1"/>
    <property type="molecule type" value="Genomic_DNA"/>
</dbReference>
<keyword evidence="3" id="KW-0328">Glycosyltransferase</keyword>
<protein>
    <submittedName>
        <fullName evidence="9">Glycosyltransferase family 29 protein</fullName>
    </submittedName>
</protein>
<dbReference type="AlphaFoldDB" id="A0A935T8K0"/>
<name>A0A935T8K0_9PROT</name>
<evidence type="ECO:0000256" key="7">
    <source>
        <dbReference type="ARBA" id="ARBA00023136"/>
    </source>
</evidence>
<comment type="caution">
    <text evidence="9">The sequence shown here is derived from an EMBL/GenBank/DDBJ whole genome shotgun (WGS) entry which is preliminary data.</text>
</comment>
<proteinExistence type="predicted"/>
<accession>A0A935T8K0</accession>
<dbReference type="Pfam" id="PF00777">
    <property type="entry name" value="Glyco_transf_29"/>
    <property type="match status" value="1"/>
</dbReference>
<evidence type="ECO:0000256" key="6">
    <source>
        <dbReference type="ARBA" id="ARBA00022989"/>
    </source>
</evidence>
<dbReference type="GO" id="GO:0012505">
    <property type="term" value="C:endomembrane system"/>
    <property type="evidence" value="ECO:0007669"/>
    <property type="project" value="UniProtKB-SubCell"/>
</dbReference>
<keyword evidence="7" id="KW-0472">Membrane</keyword>
<comment type="subcellular location">
    <subcellularLocation>
        <location evidence="2">Endomembrane system</location>
    </subcellularLocation>
    <subcellularLocation>
        <location evidence="1">Membrane</location>
        <topology evidence="1">Single-pass membrane protein</topology>
    </subcellularLocation>
</comment>
<dbReference type="GO" id="GO:0008373">
    <property type="term" value="F:sialyltransferase activity"/>
    <property type="evidence" value="ECO:0007669"/>
    <property type="project" value="InterPro"/>
</dbReference>
<keyword evidence="5" id="KW-0812">Transmembrane</keyword>
<dbReference type="Gene3D" id="3.90.1480.20">
    <property type="entry name" value="Glycosyl transferase family 29"/>
    <property type="match status" value="1"/>
</dbReference>
<reference evidence="9 10" key="1">
    <citation type="submission" date="2020-10" db="EMBL/GenBank/DDBJ databases">
        <title>Connecting structure to function with the recovery of over 1000 high-quality activated sludge metagenome-assembled genomes encoding full-length rRNA genes using long-read sequencing.</title>
        <authorList>
            <person name="Singleton C.M."/>
            <person name="Petriglieri F."/>
            <person name="Kristensen J.M."/>
            <person name="Kirkegaard R.H."/>
            <person name="Michaelsen T.Y."/>
            <person name="Andersen M.H."/>
            <person name="Karst S.M."/>
            <person name="Dueholm M.S."/>
            <person name="Nielsen P.H."/>
            <person name="Albertsen M."/>
        </authorList>
    </citation>
    <scope>NUCLEOTIDE SEQUENCE [LARGE SCALE GENOMIC DNA]</scope>
    <source>
        <strain evidence="9">Fred_18-Q3-R57-64_BAT3C.720</strain>
    </source>
</reference>